<name>A0ABQ9B8L5_9ROSI</name>
<gene>
    <name evidence="1" type="ORF">OIU77_000746</name>
</gene>
<reference evidence="1" key="1">
    <citation type="submission" date="2022-10" db="EMBL/GenBank/DDBJ databases">
        <authorList>
            <person name="Hyden B.L."/>
            <person name="Feng K."/>
            <person name="Yates T."/>
            <person name="Jawdy S."/>
            <person name="Smart L.B."/>
            <person name="Muchero W."/>
        </authorList>
    </citation>
    <scope>NUCLEOTIDE SEQUENCE</scope>
    <source>
        <tissue evidence="1">Shoot tip</tissue>
    </source>
</reference>
<dbReference type="Proteomes" id="UP001141253">
    <property type="component" value="Chromosome 12"/>
</dbReference>
<comment type="caution">
    <text evidence="1">The sequence shown here is derived from an EMBL/GenBank/DDBJ whole genome shotgun (WGS) entry which is preliminary data.</text>
</comment>
<accession>A0ABQ9B8L5</accession>
<reference evidence="1" key="2">
    <citation type="journal article" date="2023" name="Int. J. Mol. Sci.">
        <title>De Novo Assembly and Annotation of 11 Diverse Shrub Willow (Salix) Genomes Reveals Novel Gene Organization in Sex-Linked Regions.</title>
        <authorList>
            <person name="Hyden B."/>
            <person name="Feng K."/>
            <person name="Yates T.B."/>
            <person name="Jawdy S."/>
            <person name="Cereghino C."/>
            <person name="Smart L.B."/>
            <person name="Muchero W."/>
        </authorList>
    </citation>
    <scope>NUCLEOTIDE SEQUENCE</scope>
    <source>
        <tissue evidence="1">Shoot tip</tissue>
    </source>
</reference>
<protein>
    <submittedName>
        <fullName evidence="1">Uncharacterized protein</fullName>
    </submittedName>
</protein>
<keyword evidence="2" id="KW-1185">Reference proteome</keyword>
<dbReference type="EMBL" id="JAPFFI010000010">
    <property type="protein sequence ID" value="KAJ6375842.1"/>
    <property type="molecule type" value="Genomic_DNA"/>
</dbReference>
<sequence length="58" mass="6606">MQARAKANRLKTEDKKQVLDDQKRNEIFLREGIPLWVACLGKGADLIAKLLCRVTIIL</sequence>
<evidence type="ECO:0000313" key="2">
    <source>
        <dbReference type="Proteomes" id="UP001141253"/>
    </source>
</evidence>
<organism evidence="1 2">
    <name type="scientific">Salix suchowensis</name>
    <dbReference type="NCBI Taxonomy" id="1278906"/>
    <lineage>
        <taxon>Eukaryota</taxon>
        <taxon>Viridiplantae</taxon>
        <taxon>Streptophyta</taxon>
        <taxon>Embryophyta</taxon>
        <taxon>Tracheophyta</taxon>
        <taxon>Spermatophyta</taxon>
        <taxon>Magnoliopsida</taxon>
        <taxon>eudicotyledons</taxon>
        <taxon>Gunneridae</taxon>
        <taxon>Pentapetalae</taxon>
        <taxon>rosids</taxon>
        <taxon>fabids</taxon>
        <taxon>Malpighiales</taxon>
        <taxon>Salicaceae</taxon>
        <taxon>Saliceae</taxon>
        <taxon>Salix</taxon>
    </lineage>
</organism>
<proteinExistence type="predicted"/>
<evidence type="ECO:0000313" key="1">
    <source>
        <dbReference type="EMBL" id="KAJ6375842.1"/>
    </source>
</evidence>